<dbReference type="GO" id="GO:0006364">
    <property type="term" value="P:rRNA processing"/>
    <property type="evidence" value="ECO:0007669"/>
    <property type="project" value="UniProtKB-UniRule"/>
</dbReference>
<accession>A0A098AWE2</accession>
<dbReference type="PANTHER" id="PTHR34276">
    <property type="entry name" value="MINI-RIBONUCLEASE 3"/>
    <property type="match status" value="1"/>
</dbReference>
<keyword evidence="6" id="KW-0963">Cytoplasm</keyword>
<comment type="subunit">
    <text evidence="6">Homodimer.</text>
</comment>
<evidence type="ECO:0000313" key="9">
    <source>
        <dbReference type="EMBL" id="CDX00442.1"/>
    </source>
</evidence>
<evidence type="ECO:0000256" key="7">
    <source>
        <dbReference type="SAM" id="MobiDB-lite"/>
    </source>
</evidence>
<keyword evidence="2 6" id="KW-0698">rRNA processing</keyword>
<evidence type="ECO:0000256" key="3">
    <source>
        <dbReference type="ARBA" id="ARBA00022722"/>
    </source>
</evidence>
<dbReference type="InterPro" id="IPR008226">
    <property type="entry name" value="Mini3_fam"/>
</dbReference>
<dbReference type="SMR" id="A0A098AWE2"/>
<evidence type="ECO:0000256" key="1">
    <source>
        <dbReference type="ARBA" id="ARBA00022517"/>
    </source>
</evidence>
<keyword evidence="5 6" id="KW-0378">Hydrolase</keyword>
<reference evidence="9" key="1">
    <citation type="submission" date="2014-07" db="EMBL/GenBank/DDBJ databases">
        <authorList>
            <person name="Hornung V.Bastian."/>
        </authorList>
    </citation>
    <scope>NUCLEOTIDE SEQUENCE</scope>
    <source>
        <strain evidence="9">PCE-S</strain>
    </source>
</reference>
<dbReference type="InterPro" id="IPR000999">
    <property type="entry name" value="RNase_III_dom"/>
</dbReference>
<evidence type="ECO:0000256" key="5">
    <source>
        <dbReference type="ARBA" id="ARBA00022801"/>
    </source>
</evidence>
<dbReference type="RefSeq" id="WP_011459085.1">
    <property type="nucleotide sequence ID" value="NZ_LK996017.1"/>
</dbReference>
<evidence type="ECO:0000256" key="2">
    <source>
        <dbReference type="ARBA" id="ARBA00022552"/>
    </source>
</evidence>
<comment type="similarity">
    <text evidence="6">Belongs to the MrnC RNase family.</text>
</comment>
<protein>
    <recommendedName>
        <fullName evidence="6">Mini-ribonuclease 3</fullName>
        <shortName evidence="6">Mini-3</shortName>
        <shortName evidence="6">Mini-RNase 3</shortName>
        <ecNumber evidence="6">3.1.26.-</ecNumber>
    </recommendedName>
    <alternativeName>
        <fullName evidence="6">Mini-RNase III</fullName>
        <shortName evidence="6">Mini-III</shortName>
    </alternativeName>
</protein>
<dbReference type="GO" id="GO:0005737">
    <property type="term" value="C:cytoplasm"/>
    <property type="evidence" value="ECO:0007669"/>
    <property type="project" value="UniProtKB-SubCell"/>
</dbReference>
<dbReference type="Pfam" id="PF00636">
    <property type="entry name" value="Ribonuclease_3"/>
    <property type="match status" value="1"/>
</dbReference>
<feature type="region of interest" description="Disordered" evidence="7">
    <location>
        <begin position="126"/>
        <end position="157"/>
    </location>
</feature>
<name>A0A098AWE2_DESHA</name>
<evidence type="ECO:0000256" key="6">
    <source>
        <dbReference type="HAMAP-Rule" id="MF_01468"/>
    </source>
</evidence>
<sequence length="157" mass="17902">MPRSWQEMNALTLAYLGDVVYELWVRTHLLNNGYEKVNELHRLATQYVRAGTQAKLLHHILPHLDEQELSVVHRGRNAKGGHPKSTDVVTYRYATGFEALVGYWQLTGRTERMLWAFEQVDQFVGEEDEGKGKGETAKEEESITDALSPAEQSEIDC</sequence>
<dbReference type="EMBL" id="LK996017">
    <property type="protein sequence ID" value="CDX00442.1"/>
    <property type="molecule type" value="Genomic_DNA"/>
</dbReference>
<dbReference type="AlphaFoldDB" id="A0A098AWE2"/>
<feature type="active site" evidence="6">
    <location>
        <position position="18"/>
    </location>
</feature>
<evidence type="ECO:0000256" key="4">
    <source>
        <dbReference type="ARBA" id="ARBA00022759"/>
    </source>
</evidence>
<feature type="domain" description="RNase III" evidence="8">
    <location>
        <begin position="6"/>
        <end position="125"/>
    </location>
</feature>
<dbReference type="SUPFAM" id="SSF69065">
    <property type="entry name" value="RNase III domain-like"/>
    <property type="match status" value="1"/>
</dbReference>
<keyword evidence="3 6" id="KW-0540">Nuclease</keyword>
<feature type="compositionally biased region" description="Basic and acidic residues" evidence="7">
    <location>
        <begin position="130"/>
        <end position="141"/>
    </location>
</feature>
<dbReference type="InterPro" id="IPR036389">
    <property type="entry name" value="RNase_III_sf"/>
</dbReference>
<dbReference type="PANTHER" id="PTHR34276:SF1">
    <property type="entry name" value="MINI-RIBONUCLEASE 3"/>
    <property type="match status" value="1"/>
</dbReference>
<dbReference type="Gene3D" id="1.10.1520.10">
    <property type="entry name" value="Ribonuclease III domain"/>
    <property type="match status" value="1"/>
</dbReference>
<comment type="function">
    <text evidence="6">Involved in correct processing of both the 5' and 3' ends of 23S rRNA precursor. Processes 30S rRNA precursor transcript even in absence of ribonuclease 3 (Rnc); Rnc processes 30S rRNA into smaller rRNA precursors.</text>
</comment>
<organism evidence="9">
    <name type="scientific">Desulfitobacterium hafniense</name>
    <name type="common">Desulfitobacterium frappieri</name>
    <dbReference type="NCBI Taxonomy" id="49338"/>
    <lineage>
        <taxon>Bacteria</taxon>
        <taxon>Bacillati</taxon>
        <taxon>Bacillota</taxon>
        <taxon>Clostridia</taxon>
        <taxon>Eubacteriales</taxon>
        <taxon>Desulfitobacteriaceae</taxon>
        <taxon>Desulfitobacterium</taxon>
    </lineage>
</organism>
<keyword evidence="1 6" id="KW-0690">Ribosome biogenesis</keyword>
<dbReference type="SMART" id="SM00535">
    <property type="entry name" value="RIBOc"/>
    <property type="match status" value="1"/>
</dbReference>
<gene>
    <name evidence="6" type="primary">mrnC</name>
    <name evidence="9" type="ORF">DPCES_0555</name>
</gene>
<dbReference type="HAMAP" id="MF_01468">
    <property type="entry name" value="RNase_Mini_III"/>
    <property type="match status" value="1"/>
</dbReference>
<comment type="cofactor">
    <cofactor evidence="6">
        <name>Mg(2+)</name>
        <dbReference type="ChEBI" id="CHEBI:18420"/>
    </cofactor>
</comment>
<keyword evidence="6" id="KW-0699">rRNA-binding</keyword>
<comment type="subcellular location">
    <subcellularLocation>
        <location evidence="6">Cytoplasm</location>
    </subcellularLocation>
</comment>
<dbReference type="GO" id="GO:0004525">
    <property type="term" value="F:ribonuclease III activity"/>
    <property type="evidence" value="ECO:0007669"/>
    <property type="project" value="InterPro"/>
</dbReference>
<keyword evidence="6" id="KW-0694">RNA-binding</keyword>
<keyword evidence="4 6" id="KW-0255">Endonuclease</keyword>
<dbReference type="GO" id="GO:0019843">
    <property type="term" value="F:rRNA binding"/>
    <property type="evidence" value="ECO:0007669"/>
    <property type="project" value="UniProtKB-UniRule"/>
</dbReference>
<keyword evidence="6" id="KW-0460">Magnesium</keyword>
<evidence type="ECO:0000259" key="8">
    <source>
        <dbReference type="SMART" id="SM00535"/>
    </source>
</evidence>
<proteinExistence type="inferred from homology"/>
<dbReference type="EC" id="3.1.26.-" evidence="6"/>
<dbReference type="PATRIC" id="fig|49338.4.peg.590"/>